<dbReference type="RefSeq" id="WP_133439822.1">
    <property type="nucleotide sequence ID" value="NZ_CP037954.1"/>
</dbReference>
<protein>
    <submittedName>
        <fullName evidence="1">Uncharacterized protein</fullName>
    </submittedName>
</protein>
<organism evidence="1 2">
    <name type="scientific">Chryseobacterium salivictor</name>
    <dbReference type="NCBI Taxonomy" id="2547600"/>
    <lineage>
        <taxon>Bacteria</taxon>
        <taxon>Pseudomonadati</taxon>
        <taxon>Bacteroidota</taxon>
        <taxon>Flavobacteriia</taxon>
        <taxon>Flavobacteriales</taxon>
        <taxon>Weeksellaceae</taxon>
        <taxon>Chryseobacterium group</taxon>
        <taxon>Chryseobacterium</taxon>
    </lineage>
</organism>
<evidence type="ECO:0000313" key="2">
    <source>
        <dbReference type="Proteomes" id="UP000294419"/>
    </source>
</evidence>
<keyword evidence="2" id="KW-1185">Reference proteome</keyword>
<dbReference type="AlphaFoldDB" id="A0A4P6ZFS8"/>
<evidence type="ECO:0000313" key="1">
    <source>
        <dbReference type="EMBL" id="QBO58385.1"/>
    </source>
</evidence>
<proteinExistence type="predicted"/>
<accession>A0A4P6ZFS8</accession>
<reference evidence="1 2" key="1">
    <citation type="submission" date="2019-03" db="EMBL/GenBank/DDBJ databases">
        <authorList>
            <person name="Kim H."/>
            <person name="Yu S.-M."/>
        </authorList>
    </citation>
    <scope>NUCLEOTIDE SEQUENCE [LARGE SCALE GENOMIC DNA]</scope>
    <source>
        <strain evidence="1 2">NBC122</strain>
    </source>
</reference>
<dbReference type="OrthoDB" id="1259423at2"/>
<sequence length="119" mass="12739">MKTIKFFKANILQIAGLIAIVLTLSFTFAPGKTENRDKPEKVETVDTVYHYISSDMTSGAFAEPANWSTTDANGECGEPDPIRPCQITVPAGSTLSSVLSGKNNNAVLAISQGYKSNPE</sequence>
<dbReference type="EMBL" id="CP037954">
    <property type="protein sequence ID" value="QBO58385.1"/>
    <property type="molecule type" value="Genomic_DNA"/>
</dbReference>
<dbReference type="Proteomes" id="UP000294419">
    <property type="component" value="Chromosome"/>
</dbReference>
<gene>
    <name evidence="1" type="ORF">NBC122_01570</name>
</gene>
<dbReference type="KEGG" id="csal:NBC122_01570"/>
<name>A0A4P6ZFS8_9FLAO</name>